<dbReference type="PANTHER" id="PTHR42939">
    <property type="entry name" value="ABC TRANSPORTER ATP-BINDING PROTEIN ALBC-RELATED"/>
    <property type="match status" value="1"/>
</dbReference>
<dbReference type="OrthoDB" id="9804819at2"/>
<feature type="domain" description="ABC transporter" evidence="4">
    <location>
        <begin position="8"/>
        <end position="238"/>
    </location>
</feature>
<dbReference type="RefSeq" id="WP_089060293.1">
    <property type="nucleotide sequence ID" value="NZ_CP022315.1"/>
</dbReference>
<keyword evidence="3" id="KW-0067">ATP-binding</keyword>
<dbReference type="PANTHER" id="PTHR42939:SF1">
    <property type="entry name" value="ABC TRANSPORTER ATP-BINDING PROTEIN ALBC-RELATED"/>
    <property type="match status" value="1"/>
</dbReference>
<dbReference type="Proteomes" id="UP000198312">
    <property type="component" value="Chromosome"/>
</dbReference>
<dbReference type="PROSITE" id="PS50893">
    <property type="entry name" value="ABC_TRANSPORTER_2"/>
    <property type="match status" value="1"/>
</dbReference>
<dbReference type="InterPro" id="IPR027417">
    <property type="entry name" value="P-loop_NTPase"/>
</dbReference>
<dbReference type="EMBL" id="CP022315">
    <property type="protein sequence ID" value="ASK61016.1"/>
    <property type="molecule type" value="Genomic_DNA"/>
</dbReference>
<gene>
    <name evidence="5" type="ORF">CFK37_01705</name>
</gene>
<keyword evidence="1" id="KW-0813">Transport</keyword>
<proteinExistence type="predicted"/>
<keyword evidence="6" id="KW-1185">Reference proteome</keyword>
<dbReference type="CDD" id="cd03230">
    <property type="entry name" value="ABC_DR_subfamily_A"/>
    <property type="match status" value="1"/>
</dbReference>
<dbReference type="InterPro" id="IPR003593">
    <property type="entry name" value="AAA+_ATPase"/>
</dbReference>
<dbReference type="InterPro" id="IPR017871">
    <property type="entry name" value="ABC_transporter-like_CS"/>
</dbReference>
<evidence type="ECO:0000256" key="3">
    <source>
        <dbReference type="ARBA" id="ARBA00022840"/>
    </source>
</evidence>
<dbReference type="SMART" id="SM00382">
    <property type="entry name" value="AAA"/>
    <property type="match status" value="1"/>
</dbReference>
<evidence type="ECO:0000256" key="1">
    <source>
        <dbReference type="ARBA" id="ARBA00022448"/>
    </source>
</evidence>
<dbReference type="AlphaFoldDB" id="A0A220TZB1"/>
<organism evidence="5 6">
    <name type="scientific">Virgibacillus phasianinus</name>
    <dbReference type="NCBI Taxonomy" id="2017483"/>
    <lineage>
        <taxon>Bacteria</taxon>
        <taxon>Bacillati</taxon>
        <taxon>Bacillota</taxon>
        <taxon>Bacilli</taxon>
        <taxon>Bacillales</taxon>
        <taxon>Bacillaceae</taxon>
        <taxon>Virgibacillus</taxon>
    </lineage>
</organism>
<dbReference type="GO" id="GO:0005524">
    <property type="term" value="F:ATP binding"/>
    <property type="evidence" value="ECO:0007669"/>
    <property type="project" value="UniProtKB-KW"/>
</dbReference>
<dbReference type="InterPro" id="IPR003439">
    <property type="entry name" value="ABC_transporter-like_ATP-bd"/>
</dbReference>
<dbReference type="SUPFAM" id="SSF52540">
    <property type="entry name" value="P-loop containing nucleoside triphosphate hydrolases"/>
    <property type="match status" value="1"/>
</dbReference>
<name>A0A220TZB1_9BACI</name>
<sequence length="265" mass="29415">MVLNETSINLTNLTKAYGKQEAVHQIDLQVNKGELFGFLGPNGAGKTTTIKMMTGLLEPTKGSVAIKGSDIWKDPIKAKKMIAYVPDQPNLYPKLSGWDYLHFIASVFKLEKDEYIQKATELLHIFNLTDRANDLIESYSHGMKQKIAICGALVHNPDVLFLDEPTVGLDPKSARNLKNLLRELCDQGMTVFITTHILEIAEQLCDRIGIILDGSIIALGSMEELKEQEGSADRSLEDIFLELTGDVDQQALISEISKIEQGDLK</sequence>
<dbReference type="Pfam" id="PF00005">
    <property type="entry name" value="ABC_tran"/>
    <property type="match status" value="1"/>
</dbReference>
<evidence type="ECO:0000313" key="6">
    <source>
        <dbReference type="Proteomes" id="UP000198312"/>
    </source>
</evidence>
<evidence type="ECO:0000313" key="5">
    <source>
        <dbReference type="EMBL" id="ASK61016.1"/>
    </source>
</evidence>
<dbReference type="PROSITE" id="PS00211">
    <property type="entry name" value="ABC_TRANSPORTER_1"/>
    <property type="match status" value="1"/>
</dbReference>
<evidence type="ECO:0000259" key="4">
    <source>
        <dbReference type="PROSITE" id="PS50893"/>
    </source>
</evidence>
<evidence type="ECO:0000256" key="2">
    <source>
        <dbReference type="ARBA" id="ARBA00022741"/>
    </source>
</evidence>
<dbReference type="KEGG" id="vil:CFK37_01705"/>
<keyword evidence="2" id="KW-0547">Nucleotide-binding</keyword>
<dbReference type="InterPro" id="IPR051782">
    <property type="entry name" value="ABC_Transporter_VariousFunc"/>
</dbReference>
<protein>
    <submittedName>
        <fullName evidence="5">ABC transporter</fullName>
    </submittedName>
</protein>
<dbReference type="Gene3D" id="3.40.50.300">
    <property type="entry name" value="P-loop containing nucleotide triphosphate hydrolases"/>
    <property type="match status" value="1"/>
</dbReference>
<reference evidence="5 6" key="1">
    <citation type="submission" date="2017-07" db="EMBL/GenBank/DDBJ databases">
        <title>Virgibacillus sp. LM2416.</title>
        <authorList>
            <person name="Tak E.J."/>
            <person name="Bae J.-W."/>
        </authorList>
    </citation>
    <scope>NUCLEOTIDE SEQUENCE [LARGE SCALE GENOMIC DNA]</scope>
    <source>
        <strain evidence="5 6">LM2416</strain>
    </source>
</reference>
<dbReference type="GO" id="GO:0016887">
    <property type="term" value="F:ATP hydrolysis activity"/>
    <property type="evidence" value="ECO:0007669"/>
    <property type="project" value="InterPro"/>
</dbReference>
<accession>A0A220TZB1</accession>